<comment type="subcellular location">
    <subcellularLocation>
        <location evidence="1">Membrane</location>
        <topology evidence="1">Multi-pass membrane protein</topology>
    </subcellularLocation>
</comment>
<dbReference type="GO" id="GO:0006457">
    <property type="term" value="P:protein folding"/>
    <property type="evidence" value="ECO:0007669"/>
    <property type="project" value="InterPro"/>
</dbReference>
<dbReference type="InterPro" id="IPR024199">
    <property type="entry name" value="Uncharacterised_DsbB"/>
</dbReference>
<feature type="transmembrane region" description="Helical" evidence="5">
    <location>
        <begin position="62"/>
        <end position="81"/>
    </location>
</feature>
<evidence type="ECO:0000256" key="1">
    <source>
        <dbReference type="ARBA" id="ARBA00004141"/>
    </source>
</evidence>
<keyword evidence="8" id="KW-1185">Reference proteome</keyword>
<accession>A0A1I6GAW5</accession>
<gene>
    <name evidence="7" type="ORF">SAMN04488005_1356</name>
</gene>
<dbReference type="OrthoDB" id="9808637at2"/>
<organism evidence="7 8">
    <name type="scientific">Yoonia tamlensis</name>
    <dbReference type="NCBI Taxonomy" id="390270"/>
    <lineage>
        <taxon>Bacteria</taxon>
        <taxon>Pseudomonadati</taxon>
        <taxon>Pseudomonadota</taxon>
        <taxon>Alphaproteobacteria</taxon>
        <taxon>Rhodobacterales</taxon>
        <taxon>Paracoccaceae</taxon>
        <taxon>Yoonia</taxon>
    </lineage>
</organism>
<protein>
    <submittedName>
        <fullName evidence="7">Disulfide bond formation protein DsbB</fullName>
    </submittedName>
</protein>
<sequence>MTRNLMVLFAAGGSAALMAGAFAFQALGYPPCAMCIWQRWPHVAAILIGVLAWKIRGVLLPALGALAAAITGSIGFFHMGVERDWWEGPTSCTGNGGLDGLGGADLLAVTGPKVIMCDQVSWAFLSLSMPTWNGIFSFVLVGFWIAAIRLNGVSTKAGSSRNV</sequence>
<dbReference type="AlphaFoldDB" id="A0A1I6GAW5"/>
<dbReference type="InterPro" id="IPR023380">
    <property type="entry name" value="DsbB-like_sf"/>
</dbReference>
<dbReference type="RefSeq" id="WP_090198004.1">
    <property type="nucleotide sequence ID" value="NZ_FOYP01000001.1"/>
</dbReference>
<dbReference type="EMBL" id="FOYP01000001">
    <property type="protein sequence ID" value="SFR39362.1"/>
    <property type="molecule type" value="Genomic_DNA"/>
</dbReference>
<keyword evidence="2 5" id="KW-0812">Transmembrane</keyword>
<dbReference type="PIRSF" id="PIRSF033913">
    <property type="entry name" value="S-S_format_DsbB"/>
    <property type="match status" value="1"/>
</dbReference>
<dbReference type="GO" id="GO:0015035">
    <property type="term" value="F:protein-disulfide reductase activity"/>
    <property type="evidence" value="ECO:0007669"/>
    <property type="project" value="InterPro"/>
</dbReference>
<name>A0A1I6GAW5_9RHOB</name>
<evidence type="ECO:0000256" key="2">
    <source>
        <dbReference type="ARBA" id="ARBA00022692"/>
    </source>
</evidence>
<dbReference type="InterPro" id="IPR003752">
    <property type="entry name" value="DiS_bond_form_DsbB/BdbC"/>
</dbReference>
<evidence type="ECO:0000313" key="7">
    <source>
        <dbReference type="EMBL" id="SFR39362.1"/>
    </source>
</evidence>
<feature type="signal peptide" evidence="6">
    <location>
        <begin position="1"/>
        <end position="19"/>
    </location>
</feature>
<feature type="chain" id="PRO_5011567509" evidence="6">
    <location>
        <begin position="20"/>
        <end position="163"/>
    </location>
</feature>
<dbReference type="Pfam" id="PF02600">
    <property type="entry name" value="DsbB"/>
    <property type="match status" value="1"/>
</dbReference>
<dbReference type="Proteomes" id="UP000199478">
    <property type="component" value="Unassembled WGS sequence"/>
</dbReference>
<dbReference type="Gene3D" id="1.20.1550.10">
    <property type="entry name" value="DsbB-like"/>
    <property type="match status" value="1"/>
</dbReference>
<evidence type="ECO:0000256" key="3">
    <source>
        <dbReference type="ARBA" id="ARBA00022989"/>
    </source>
</evidence>
<keyword evidence="6" id="KW-0732">Signal</keyword>
<evidence type="ECO:0000313" key="8">
    <source>
        <dbReference type="Proteomes" id="UP000199478"/>
    </source>
</evidence>
<evidence type="ECO:0000256" key="5">
    <source>
        <dbReference type="SAM" id="Phobius"/>
    </source>
</evidence>
<dbReference type="SUPFAM" id="SSF158442">
    <property type="entry name" value="DsbB-like"/>
    <property type="match status" value="1"/>
</dbReference>
<keyword evidence="4 5" id="KW-0472">Membrane</keyword>
<keyword evidence="3 5" id="KW-1133">Transmembrane helix</keyword>
<evidence type="ECO:0000256" key="4">
    <source>
        <dbReference type="ARBA" id="ARBA00023136"/>
    </source>
</evidence>
<reference evidence="8" key="1">
    <citation type="submission" date="2016-10" db="EMBL/GenBank/DDBJ databases">
        <authorList>
            <person name="Varghese N."/>
            <person name="Submissions S."/>
        </authorList>
    </citation>
    <scope>NUCLEOTIDE SEQUENCE [LARGE SCALE GENOMIC DNA]</scope>
    <source>
        <strain evidence="8">DSM 26879</strain>
    </source>
</reference>
<feature type="transmembrane region" description="Helical" evidence="5">
    <location>
        <begin position="131"/>
        <end position="151"/>
    </location>
</feature>
<dbReference type="STRING" id="390270.SAMN04488005_1356"/>
<proteinExistence type="predicted"/>
<feature type="transmembrane region" description="Helical" evidence="5">
    <location>
        <begin position="39"/>
        <end position="55"/>
    </location>
</feature>
<evidence type="ECO:0000256" key="6">
    <source>
        <dbReference type="SAM" id="SignalP"/>
    </source>
</evidence>
<dbReference type="GO" id="GO:0016020">
    <property type="term" value="C:membrane"/>
    <property type="evidence" value="ECO:0007669"/>
    <property type="project" value="UniProtKB-SubCell"/>
</dbReference>